<evidence type="ECO:0000313" key="8">
    <source>
        <dbReference type="Proteomes" id="UP000000374"/>
    </source>
</evidence>
<dbReference type="GO" id="GO:0003677">
    <property type="term" value="F:DNA binding"/>
    <property type="evidence" value="ECO:0007669"/>
    <property type="project" value="UniProtKB-UniRule"/>
</dbReference>
<dbReference type="InterPro" id="IPR023772">
    <property type="entry name" value="DNA-bd_HTH_TetR-type_CS"/>
</dbReference>
<dbReference type="PROSITE" id="PS50977">
    <property type="entry name" value="HTH_TETR_2"/>
    <property type="match status" value="1"/>
</dbReference>
<proteinExistence type="predicted"/>
<dbReference type="InterPro" id="IPR009057">
    <property type="entry name" value="Homeodomain-like_sf"/>
</dbReference>
<feature type="domain" description="HTH tetR-type" evidence="6">
    <location>
        <begin position="21"/>
        <end position="81"/>
    </location>
</feature>
<evidence type="ECO:0000256" key="3">
    <source>
        <dbReference type="ARBA" id="ARBA00023125"/>
    </source>
</evidence>
<dbReference type="InterPro" id="IPR036271">
    <property type="entry name" value="Tet_transcr_reg_TetR-rel_C_sf"/>
</dbReference>
<name>A1WGQ1_VEREI</name>
<accession>A1WGQ1</accession>
<keyword evidence="4" id="KW-0804">Transcription</keyword>
<evidence type="ECO:0000256" key="4">
    <source>
        <dbReference type="ARBA" id="ARBA00023163"/>
    </source>
</evidence>
<dbReference type="SUPFAM" id="SSF48498">
    <property type="entry name" value="Tetracyclin repressor-like, C-terminal domain"/>
    <property type="match status" value="1"/>
</dbReference>
<evidence type="ECO:0000256" key="1">
    <source>
        <dbReference type="ARBA" id="ARBA00022491"/>
    </source>
</evidence>
<sequence length="208" mass="22420">MPTIPGSAPMDLPRSRGRPREFDIDEALDRAIRIFCQRGYHATSIGELGEAMGLTAGSIYKAFKDKRAVFLAAFDRQASMRGAQLMTAIDAASTGREKLHRILAFYASLSHGAEGQHGCLVVSTAVELAAFDEEVADRVVDSLQRREKLLIRLIRVGQSDGSIPAKVDSQATAKFMLCLLQGLRVVGKTGPSKAAMSAAVEVAMKVLD</sequence>
<dbReference type="eggNOG" id="COG1309">
    <property type="taxonomic scope" value="Bacteria"/>
</dbReference>
<evidence type="ECO:0000256" key="5">
    <source>
        <dbReference type="PROSITE-ProRule" id="PRU00335"/>
    </source>
</evidence>
<evidence type="ECO:0000256" key="2">
    <source>
        <dbReference type="ARBA" id="ARBA00023015"/>
    </source>
</evidence>
<keyword evidence="2" id="KW-0805">Transcription regulation</keyword>
<evidence type="ECO:0000259" key="6">
    <source>
        <dbReference type="PROSITE" id="PS50977"/>
    </source>
</evidence>
<feature type="DNA-binding region" description="H-T-H motif" evidence="5">
    <location>
        <begin position="44"/>
        <end position="63"/>
    </location>
</feature>
<dbReference type="Proteomes" id="UP000000374">
    <property type="component" value="Chromosome"/>
</dbReference>
<keyword evidence="3 5" id="KW-0238">DNA-binding</keyword>
<dbReference type="OrthoDB" id="270177at2"/>
<evidence type="ECO:0000313" key="7">
    <source>
        <dbReference type="EMBL" id="ABM56808.1"/>
    </source>
</evidence>
<dbReference type="Pfam" id="PF00440">
    <property type="entry name" value="TetR_N"/>
    <property type="match status" value="1"/>
</dbReference>
<dbReference type="PRINTS" id="PR00455">
    <property type="entry name" value="HTHTETR"/>
</dbReference>
<protein>
    <submittedName>
        <fullName evidence="7">Transcriptional regulator, TetR family</fullName>
    </submittedName>
</protein>
<dbReference type="AlphaFoldDB" id="A1WGQ1"/>
<dbReference type="Gene3D" id="1.10.357.10">
    <property type="entry name" value="Tetracycline Repressor, domain 2"/>
    <property type="match status" value="1"/>
</dbReference>
<keyword evidence="1" id="KW-0678">Repressor</keyword>
<dbReference type="Pfam" id="PF16925">
    <property type="entry name" value="TetR_C_13"/>
    <property type="match status" value="1"/>
</dbReference>
<dbReference type="PROSITE" id="PS01081">
    <property type="entry name" value="HTH_TETR_1"/>
    <property type="match status" value="1"/>
</dbReference>
<dbReference type="InterPro" id="IPR001647">
    <property type="entry name" value="HTH_TetR"/>
</dbReference>
<dbReference type="KEGG" id="vei:Veis_1032"/>
<dbReference type="PANTHER" id="PTHR47506">
    <property type="entry name" value="TRANSCRIPTIONAL REGULATORY PROTEIN"/>
    <property type="match status" value="1"/>
</dbReference>
<gene>
    <name evidence="7" type="ordered locus">Veis_1032</name>
</gene>
<dbReference type="PANTHER" id="PTHR47506:SF10">
    <property type="entry name" value="TRANSCRIPTIONAL REGULATORY PROTEIN"/>
    <property type="match status" value="1"/>
</dbReference>
<reference evidence="8" key="1">
    <citation type="submission" date="2006-12" db="EMBL/GenBank/DDBJ databases">
        <title>Complete sequence of chromosome 1 of Verminephrobacter eiseniae EF01-2.</title>
        <authorList>
            <person name="Copeland A."/>
            <person name="Lucas S."/>
            <person name="Lapidus A."/>
            <person name="Barry K."/>
            <person name="Detter J.C."/>
            <person name="Glavina del Rio T."/>
            <person name="Dalin E."/>
            <person name="Tice H."/>
            <person name="Pitluck S."/>
            <person name="Chertkov O."/>
            <person name="Brettin T."/>
            <person name="Bruce D."/>
            <person name="Han C."/>
            <person name="Tapia R."/>
            <person name="Gilna P."/>
            <person name="Schmutz J."/>
            <person name="Larimer F."/>
            <person name="Land M."/>
            <person name="Hauser L."/>
            <person name="Kyrpides N."/>
            <person name="Kim E."/>
            <person name="Stahl D."/>
            <person name="Richardson P."/>
        </authorList>
    </citation>
    <scope>NUCLEOTIDE SEQUENCE [LARGE SCALE GENOMIC DNA]</scope>
    <source>
        <strain evidence="8">EF01-2</strain>
    </source>
</reference>
<dbReference type="HOGENOM" id="CLU_069356_28_0_4"/>
<organism evidence="7 8">
    <name type="scientific">Verminephrobacter eiseniae (strain EF01-2)</name>
    <dbReference type="NCBI Taxonomy" id="391735"/>
    <lineage>
        <taxon>Bacteria</taxon>
        <taxon>Pseudomonadati</taxon>
        <taxon>Pseudomonadota</taxon>
        <taxon>Betaproteobacteria</taxon>
        <taxon>Burkholderiales</taxon>
        <taxon>Comamonadaceae</taxon>
        <taxon>Verminephrobacter</taxon>
    </lineage>
</organism>
<dbReference type="EMBL" id="CP000542">
    <property type="protein sequence ID" value="ABM56808.1"/>
    <property type="molecule type" value="Genomic_DNA"/>
</dbReference>
<dbReference type="Gene3D" id="1.10.10.60">
    <property type="entry name" value="Homeodomain-like"/>
    <property type="match status" value="1"/>
</dbReference>
<dbReference type="InterPro" id="IPR011075">
    <property type="entry name" value="TetR_C"/>
</dbReference>
<keyword evidence="8" id="KW-1185">Reference proteome</keyword>
<dbReference type="STRING" id="391735.Veis_1032"/>
<dbReference type="SUPFAM" id="SSF46689">
    <property type="entry name" value="Homeodomain-like"/>
    <property type="match status" value="1"/>
</dbReference>